<reference evidence="4" key="1">
    <citation type="submission" date="2023-05" db="EMBL/GenBank/DDBJ databases">
        <authorList>
            <person name="Stuckert A."/>
        </authorList>
    </citation>
    <scope>NUCLEOTIDE SEQUENCE</scope>
</reference>
<evidence type="ECO:0000313" key="5">
    <source>
        <dbReference type="Proteomes" id="UP001162483"/>
    </source>
</evidence>
<keyword evidence="2" id="KW-0675">Receptor</keyword>
<dbReference type="EMBL" id="CATNWA010016167">
    <property type="protein sequence ID" value="CAI9590508.1"/>
    <property type="molecule type" value="Genomic_DNA"/>
</dbReference>
<gene>
    <name evidence="4" type="ORF">SPARVUS_LOCUS11053703</name>
</gene>
<evidence type="ECO:0000256" key="2">
    <source>
        <dbReference type="ARBA" id="ARBA00023170"/>
    </source>
</evidence>
<dbReference type="PANTHER" id="PTHR45930">
    <property type="entry name" value="G-PROTEIN COUPLED RECEPTOR 124-LIKE PROTEIN"/>
    <property type="match status" value="1"/>
</dbReference>
<keyword evidence="3" id="KW-1133">Transmembrane helix</keyword>
<dbReference type="PANTHER" id="PTHR45930:SF1">
    <property type="entry name" value="ADHESION G PROTEIN-COUPLED RECEPTOR A2"/>
    <property type="match status" value="1"/>
</dbReference>
<dbReference type="InterPro" id="IPR051963">
    <property type="entry name" value="Adhesion_GPCR_A"/>
</dbReference>
<dbReference type="Proteomes" id="UP001162483">
    <property type="component" value="Unassembled WGS sequence"/>
</dbReference>
<name>A0ABN9F4S3_9NEOB</name>
<sequence>MQCLQLNNFAILTELNTFPPSTQNGTELLHPVIYTCTAVLLICLFTTIITYIVNHSSIQISRKGWHMLLNLCFHIAMTSAVFAGGITLSGYLIVCQAVSVILHYSSLSTL</sequence>
<organism evidence="4 5">
    <name type="scientific">Staurois parvus</name>
    <dbReference type="NCBI Taxonomy" id="386267"/>
    <lineage>
        <taxon>Eukaryota</taxon>
        <taxon>Metazoa</taxon>
        <taxon>Chordata</taxon>
        <taxon>Craniata</taxon>
        <taxon>Vertebrata</taxon>
        <taxon>Euteleostomi</taxon>
        <taxon>Amphibia</taxon>
        <taxon>Batrachia</taxon>
        <taxon>Anura</taxon>
        <taxon>Neobatrachia</taxon>
        <taxon>Ranoidea</taxon>
        <taxon>Ranidae</taxon>
        <taxon>Staurois</taxon>
    </lineage>
</organism>
<keyword evidence="5" id="KW-1185">Reference proteome</keyword>
<evidence type="ECO:0000256" key="3">
    <source>
        <dbReference type="SAM" id="Phobius"/>
    </source>
</evidence>
<feature type="transmembrane region" description="Helical" evidence="3">
    <location>
        <begin position="32"/>
        <end position="53"/>
    </location>
</feature>
<comment type="similarity">
    <text evidence="1">Belongs to the G-protein coupled receptor 2 family. Adhesion G-protein coupled receptor (ADGR) subfamily.</text>
</comment>
<evidence type="ECO:0000313" key="4">
    <source>
        <dbReference type="EMBL" id="CAI9590508.1"/>
    </source>
</evidence>
<evidence type="ECO:0000256" key="1">
    <source>
        <dbReference type="ARBA" id="ARBA00007343"/>
    </source>
</evidence>
<protein>
    <submittedName>
        <fullName evidence="4">Uncharacterized protein</fullName>
    </submittedName>
</protein>
<dbReference type="Gene3D" id="1.20.1070.10">
    <property type="entry name" value="Rhodopsin 7-helix transmembrane proteins"/>
    <property type="match status" value="1"/>
</dbReference>
<feature type="non-terminal residue" evidence="4">
    <location>
        <position position="110"/>
    </location>
</feature>
<keyword evidence="3" id="KW-0812">Transmembrane</keyword>
<proteinExistence type="inferred from homology"/>
<comment type="caution">
    <text evidence="4">The sequence shown here is derived from an EMBL/GenBank/DDBJ whole genome shotgun (WGS) entry which is preliminary data.</text>
</comment>
<accession>A0ABN9F4S3</accession>
<keyword evidence="3" id="KW-0472">Membrane</keyword>